<dbReference type="Gene3D" id="2.170.150.80">
    <property type="entry name" value="NAC domain"/>
    <property type="match status" value="1"/>
</dbReference>
<proteinExistence type="predicted"/>
<dbReference type="FunFam" id="2.170.150.80:FF:000009">
    <property type="entry name" value="NAC domain-containing protein 8"/>
    <property type="match status" value="1"/>
</dbReference>
<feature type="domain" description="NAC" evidence="5">
    <location>
        <begin position="10"/>
        <end position="167"/>
    </location>
</feature>
<dbReference type="InParanoid" id="D8RBR5"/>
<dbReference type="InterPro" id="IPR003441">
    <property type="entry name" value="NAC-dom"/>
</dbReference>
<accession>D8RBR5</accession>
<name>D8RBR5_SELML</name>
<dbReference type="KEGG" id="smo:SELMODRAFT_67638"/>
<dbReference type="eggNOG" id="ENOG502QQ7W">
    <property type="taxonomic scope" value="Eukaryota"/>
</dbReference>
<keyword evidence="7" id="KW-1185">Reference proteome</keyword>
<sequence length="171" mass="19600">SQAPQDWTGLPAGVKFDPNDKEILDHLAAKIGRGGKPHALIDEFIPTLEDDEGICSKHPEKLPGVKSDGSSSHFFHRPSNAYTKGTRKRRKVQTDDDDETRWHKTGKTRPVMENGEVIGWKKIMVLYTNFKKKSKPKKTNWVIHQYHVGIHEDEREGELVMSKVFFQTQPR</sequence>
<dbReference type="InterPro" id="IPR044799">
    <property type="entry name" value="SOG1-like"/>
</dbReference>
<dbReference type="FunCoup" id="D8RBR5">
    <property type="interactions" value="78"/>
</dbReference>
<feature type="non-terminal residue" evidence="6">
    <location>
        <position position="1"/>
    </location>
</feature>
<keyword evidence="3" id="KW-0539">Nucleus</keyword>
<dbReference type="Proteomes" id="UP000001514">
    <property type="component" value="Unassembled WGS sequence"/>
</dbReference>
<evidence type="ECO:0000256" key="3">
    <source>
        <dbReference type="ARBA" id="ARBA00023242"/>
    </source>
</evidence>
<evidence type="ECO:0000259" key="5">
    <source>
        <dbReference type="PROSITE" id="PS51005"/>
    </source>
</evidence>
<keyword evidence="2" id="KW-0804">Transcription</keyword>
<protein>
    <recommendedName>
        <fullName evidence="5">NAC domain-containing protein</fullName>
    </recommendedName>
</protein>
<dbReference type="STRING" id="88036.D8RBR5"/>
<dbReference type="GO" id="GO:0003700">
    <property type="term" value="F:DNA-binding transcription factor activity"/>
    <property type="evidence" value="ECO:0007669"/>
    <property type="project" value="InterPro"/>
</dbReference>
<dbReference type="PANTHER" id="PTHR31079">
    <property type="entry name" value="NAC DOMAIN-CONTAINING PROTEIN 73"/>
    <property type="match status" value="1"/>
</dbReference>
<dbReference type="SUPFAM" id="SSF101941">
    <property type="entry name" value="NAC domain"/>
    <property type="match status" value="1"/>
</dbReference>
<organism evidence="7">
    <name type="scientific">Selaginella moellendorffii</name>
    <name type="common">Spikemoss</name>
    <dbReference type="NCBI Taxonomy" id="88036"/>
    <lineage>
        <taxon>Eukaryota</taxon>
        <taxon>Viridiplantae</taxon>
        <taxon>Streptophyta</taxon>
        <taxon>Embryophyta</taxon>
        <taxon>Tracheophyta</taxon>
        <taxon>Lycopodiopsida</taxon>
        <taxon>Selaginellales</taxon>
        <taxon>Selaginellaceae</taxon>
        <taxon>Selaginella</taxon>
    </lineage>
</organism>
<dbReference type="GO" id="GO:0003677">
    <property type="term" value="F:DNA binding"/>
    <property type="evidence" value="ECO:0007669"/>
    <property type="project" value="InterPro"/>
</dbReference>
<dbReference type="Gramene" id="EFJ30836">
    <property type="protein sequence ID" value="EFJ30836"/>
    <property type="gene ID" value="SELMODRAFT_67638"/>
</dbReference>
<dbReference type="InterPro" id="IPR036093">
    <property type="entry name" value="NAC_dom_sf"/>
</dbReference>
<feature type="non-terminal residue" evidence="6">
    <location>
        <position position="171"/>
    </location>
</feature>
<dbReference type="HOGENOM" id="CLU_025101_2_2_1"/>
<dbReference type="PROSITE" id="PS51005">
    <property type="entry name" value="NAC"/>
    <property type="match status" value="1"/>
</dbReference>
<feature type="region of interest" description="Disordered" evidence="4">
    <location>
        <begin position="63"/>
        <end position="103"/>
    </location>
</feature>
<dbReference type="AlphaFoldDB" id="D8RBR5"/>
<evidence type="ECO:0000313" key="7">
    <source>
        <dbReference type="Proteomes" id="UP000001514"/>
    </source>
</evidence>
<dbReference type="EMBL" id="GL377575">
    <property type="protein sequence ID" value="EFJ30836.1"/>
    <property type="molecule type" value="Genomic_DNA"/>
</dbReference>
<dbReference type="PANTHER" id="PTHR31079:SF20">
    <property type="entry name" value="NAC DOMAIN-CONTAINING PROTEIN 10"/>
    <property type="match status" value="1"/>
</dbReference>
<evidence type="ECO:0000256" key="1">
    <source>
        <dbReference type="ARBA" id="ARBA00023015"/>
    </source>
</evidence>
<dbReference type="OrthoDB" id="2020306at2759"/>
<gene>
    <name evidence="6" type="ORF">SELMODRAFT_67638</name>
</gene>
<evidence type="ECO:0000313" key="6">
    <source>
        <dbReference type="EMBL" id="EFJ30836.1"/>
    </source>
</evidence>
<evidence type="ECO:0000256" key="2">
    <source>
        <dbReference type="ARBA" id="ARBA00023163"/>
    </source>
</evidence>
<keyword evidence="1" id="KW-0805">Transcription regulation</keyword>
<dbReference type="OMA" id="NCAETRW"/>
<reference evidence="6 7" key="1">
    <citation type="journal article" date="2011" name="Science">
        <title>The Selaginella genome identifies genetic changes associated with the evolution of vascular plants.</title>
        <authorList>
            <person name="Banks J.A."/>
            <person name="Nishiyama T."/>
            <person name="Hasebe M."/>
            <person name="Bowman J.L."/>
            <person name="Gribskov M."/>
            <person name="dePamphilis C."/>
            <person name="Albert V.A."/>
            <person name="Aono N."/>
            <person name="Aoyama T."/>
            <person name="Ambrose B.A."/>
            <person name="Ashton N.W."/>
            <person name="Axtell M.J."/>
            <person name="Barker E."/>
            <person name="Barker M.S."/>
            <person name="Bennetzen J.L."/>
            <person name="Bonawitz N.D."/>
            <person name="Chapple C."/>
            <person name="Cheng C."/>
            <person name="Correa L.G."/>
            <person name="Dacre M."/>
            <person name="DeBarry J."/>
            <person name="Dreyer I."/>
            <person name="Elias M."/>
            <person name="Engstrom E.M."/>
            <person name="Estelle M."/>
            <person name="Feng L."/>
            <person name="Finet C."/>
            <person name="Floyd S.K."/>
            <person name="Frommer W.B."/>
            <person name="Fujita T."/>
            <person name="Gramzow L."/>
            <person name="Gutensohn M."/>
            <person name="Harholt J."/>
            <person name="Hattori M."/>
            <person name="Heyl A."/>
            <person name="Hirai T."/>
            <person name="Hiwatashi Y."/>
            <person name="Ishikawa M."/>
            <person name="Iwata M."/>
            <person name="Karol K.G."/>
            <person name="Koehler B."/>
            <person name="Kolukisaoglu U."/>
            <person name="Kubo M."/>
            <person name="Kurata T."/>
            <person name="Lalonde S."/>
            <person name="Li K."/>
            <person name="Li Y."/>
            <person name="Litt A."/>
            <person name="Lyons E."/>
            <person name="Manning G."/>
            <person name="Maruyama T."/>
            <person name="Michael T.P."/>
            <person name="Mikami K."/>
            <person name="Miyazaki S."/>
            <person name="Morinaga S."/>
            <person name="Murata T."/>
            <person name="Mueller-Roeber B."/>
            <person name="Nelson D.R."/>
            <person name="Obara M."/>
            <person name="Oguri Y."/>
            <person name="Olmstead R.G."/>
            <person name="Onodera N."/>
            <person name="Petersen B.L."/>
            <person name="Pils B."/>
            <person name="Prigge M."/>
            <person name="Rensing S.A."/>
            <person name="Riano-Pachon D.M."/>
            <person name="Roberts A.W."/>
            <person name="Sato Y."/>
            <person name="Scheller H.V."/>
            <person name="Schulz B."/>
            <person name="Schulz C."/>
            <person name="Shakirov E.V."/>
            <person name="Shibagaki N."/>
            <person name="Shinohara N."/>
            <person name="Shippen D.E."/>
            <person name="Soerensen I."/>
            <person name="Sotooka R."/>
            <person name="Sugimoto N."/>
            <person name="Sugita M."/>
            <person name="Sumikawa N."/>
            <person name="Tanurdzic M."/>
            <person name="Theissen G."/>
            <person name="Ulvskov P."/>
            <person name="Wakazuki S."/>
            <person name="Weng J.K."/>
            <person name="Willats W.W."/>
            <person name="Wipf D."/>
            <person name="Wolf P.G."/>
            <person name="Yang L."/>
            <person name="Zimmer A.D."/>
            <person name="Zhu Q."/>
            <person name="Mitros T."/>
            <person name="Hellsten U."/>
            <person name="Loque D."/>
            <person name="Otillar R."/>
            <person name="Salamov A."/>
            <person name="Schmutz J."/>
            <person name="Shapiro H."/>
            <person name="Lindquist E."/>
            <person name="Lucas S."/>
            <person name="Rokhsar D."/>
            <person name="Grigoriev I.V."/>
        </authorList>
    </citation>
    <scope>NUCLEOTIDE SEQUENCE [LARGE SCALE GENOMIC DNA]</scope>
</reference>
<evidence type="ECO:0000256" key="4">
    <source>
        <dbReference type="SAM" id="MobiDB-lite"/>
    </source>
</evidence>
<dbReference type="Pfam" id="PF02365">
    <property type="entry name" value="NAM"/>
    <property type="match status" value="1"/>
</dbReference>